<dbReference type="InterPro" id="IPR036237">
    <property type="entry name" value="Xyl_isomerase-like_sf"/>
</dbReference>
<accession>A0A7Z2VKI3</accession>
<reference evidence="2 3" key="1">
    <citation type="submission" date="2020-04" db="EMBL/GenBank/DDBJ databases">
        <title>Genome sequencing of novel species.</title>
        <authorList>
            <person name="Heo J."/>
            <person name="Kim S.-J."/>
            <person name="Kim J.-S."/>
            <person name="Hong S.-B."/>
            <person name="Kwon S.-W."/>
        </authorList>
    </citation>
    <scope>NUCLEOTIDE SEQUENCE [LARGE SCALE GENOMIC DNA]</scope>
    <source>
        <strain evidence="2 3">MFER-1</strain>
    </source>
</reference>
<sequence length="257" mass="29130">MNRFPIAIQPYTVREAMSQDYVGTLEKLAAIGYEGIELGLPPEGMTIDEQIALLNRLGLQVIGTHASFDNLDVDFGRLTDYLHRTGGKYIALSMRFDSKDDVLRKCEQFNTIGELCRNGNATLLYHNHDWEFAKYDNEYVLDIILRETDPELVKLELDTYWVRKGGEDPAAYLSKLSNRCPLLHIKDVEAGEDQFFAEIGEGILDFRAIADTAAQVGTEWLVVEQDQCRRDPFESLAISYRNLANMDLIASKRANPS</sequence>
<proteinExistence type="predicted"/>
<name>A0A7Z2VKI3_9BACL</name>
<protein>
    <submittedName>
        <fullName evidence="2">Sugar phosphate isomerase/epimerase</fullName>
    </submittedName>
</protein>
<keyword evidence="3" id="KW-1185">Reference proteome</keyword>
<dbReference type="PANTHER" id="PTHR12110:SF41">
    <property type="entry name" value="INOSOSE DEHYDRATASE"/>
    <property type="match status" value="1"/>
</dbReference>
<dbReference type="PANTHER" id="PTHR12110">
    <property type="entry name" value="HYDROXYPYRUVATE ISOMERASE"/>
    <property type="match status" value="1"/>
</dbReference>
<gene>
    <name evidence="2" type="ORF">HH215_15965</name>
</gene>
<keyword evidence="2" id="KW-0413">Isomerase</keyword>
<dbReference type="RefSeq" id="WP_169280808.1">
    <property type="nucleotide sequence ID" value="NZ_CP051680.1"/>
</dbReference>
<feature type="domain" description="Xylose isomerase-like TIM barrel" evidence="1">
    <location>
        <begin position="25"/>
        <end position="225"/>
    </location>
</feature>
<dbReference type="InterPro" id="IPR050312">
    <property type="entry name" value="IolE/XylAMocC-like"/>
</dbReference>
<dbReference type="InterPro" id="IPR013022">
    <property type="entry name" value="Xyl_isomerase-like_TIM-brl"/>
</dbReference>
<dbReference type="Gene3D" id="3.20.20.150">
    <property type="entry name" value="Divalent-metal-dependent TIM barrel enzymes"/>
    <property type="match status" value="1"/>
</dbReference>
<dbReference type="Pfam" id="PF01261">
    <property type="entry name" value="AP_endonuc_2"/>
    <property type="match status" value="1"/>
</dbReference>
<dbReference type="AlphaFoldDB" id="A0A7Z2VKI3"/>
<evidence type="ECO:0000313" key="3">
    <source>
        <dbReference type="Proteomes" id="UP000502248"/>
    </source>
</evidence>
<evidence type="ECO:0000313" key="2">
    <source>
        <dbReference type="EMBL" id="QJD84525.1"/>
    </source>
</evidence>
<dbReference type="SUPFAM" id="SSF51658">
    <property type="entry name" value="Xylose isomerase-like"/>
    <property type="match status" value="1"/>
</dbReference>
<dbReference type="EMBL" id="CP051680">
    <property type="protein sequence ID" value="QJD84525.1"/>
    <property type="molecule type" value="Genomic_DNA"/>
</dbReference>
<evidence type="ECO:0000259" key="1">
    <source>
        <dbReference type="Pfam" id="PF01261"/>
    </source>
</evidence>
<organism evidence="2 3">
    <name type="scientific">Cohnella herbarum</name>
    <dbReference type="NCBI Taxonomy" id="2728023"/>
    <lineage>
        <taxon>Bacteria</taxon>
        <taxon>Bacillati</taxon>
        <taxon>Bacillota</taxon>
        <taxon>Bacilli</taxon>
        <taxon>Bacillales</taxon>
        <taxon>Paenibacillaceae</taxon>
        <taxon>Cohnella</taxon>
    </lineage>
</organism>
<dbReference type="GO" id="GO:0016853">
    <property type="term" value="F:isomerase activity"/>
    <property type="evidence" value="ECO:0007669"/>
    <property type="project" value="UniProtKB-KW"/>
</dbReference>
<dbReference type="Proteomes" id="UP000502248">
    <property type="component" value="Chromosome"/>
</dbReference>
<dbReference type="KEGG" id="cheb:HH215_15965"/>